<organism evidence="3 4">
    <name type="scientific">Gossypium stocksii</name>
    <dbReference type="NCBI Taxonomy" id="47602"/>
    <lineage>
        <taxon>Eukaryota</taxon>
        <taxon>Viridiplantae</taxon>
        <taxon>Streptophyta</taxon>
        <taxon>Embryophyta</taxon>
        <taxon>Tracheophyta</taxon>
        <taxon>Spermatophyta</taxon>
        <taxon>Magnoliopsida</taxon>
        <taxon>eudicotyledons</taxon>
        <taxon>Gunneridae</taxon>
        <taxon>Pentapetalae</taxon>
        <taxon>rosids</taxon>
        <taxon>malvids</taxon>
        <taxon>Malvales</taxon>
        <taxon>Malvaceae</taxon>
        <taxon>Malvoideae</taxon>
        <taxon>Gossypium</taxon>
    </lineage>
</organism>
<dbReference type="Gene3D" id="3.30.420.10">
    <property type="entry name" value="Ribonuclease H-like superfamily/Ribonuclease H"/>
    <property type="match status" value="1"/>
</dbReference>
<evidence type="ECO:0000259" key="2">
    <source>
        <dbReference type="Pfam" id="PF13456"/>
    </source>
</evidence>
<feature type="domain" description="Reverse transcriptase" evidence="1">
    <location>
        <begin position="11"/>
        <end position="181"/>
    </location>
</feature>
<dbReference type="PANTHER" id="PTHR33116:SF86">
    <property type="entry name" value="REVERSE TRANSCRIPTASE DOMAIN-CONTAINING PROTEIN"/>
    <property type="match status" value="1"/>
</dbReference>
<dbReference type="Pfam" id="PF00078">
    <property type="entry name" value="RVT_1"/>
    <property type="match status" value="1"/>
</dbReference>
<comment type="caution">
    <text evidence="3">The sequence shown here is derived from an EMBL/GenBank/DDBJ whole genome shotgun (WGS) entry which is preliminary data.</text>
</comment>
<dbReference type="InterPro" id="IPR000477">
    <property type="entry name" value="RT_dom"/>
</dbReference>
<dbReference type="GO" id="GO:0004523">
    <property type="term" value="F:RNA-DNA hybrid ribonuclease activity"/>
    <property type="evidence" value="ECO:0007669"/>
    <property type="project" value="InterPro"/>
</dbReference>
<gene>
    <name evidence="3" type="ORF">J1N35_040388</name>
</gene>
<dbReference type="InterPro" id="IPR012337">
    <property type="entry name" value="RNaseH-like_sf"/>
</dbReference>
<dbReference type="GO" id="GO:0003676">
    <property type="term" value="F:nucleic acid binding"/>
    <property type="evidence" value="ECO:0007669"/>
    <property type="project" value="InterPro"/>
</dbReference>
<accession>A0A9D3UDT9</accession>
<dbReference type="Pfam" id="PF13456">
    <property type="entry name" value="RVT_3"/>
    <property type="match status" value="1"/>
</dbReference>
<dbReference type="CDD" id="cd06222">
    <property type="entry name" value="RNase_H_like"/>
    <property type="match status" value="1"/>
</dbReference>
<dbReference type="SUPFAM" id="SSF53098">
    <property type="entry name" value="Ribonuclease H-like"/>
    <property type="match status" value="1"/>
</dbReference>
<feature type="domain" description="RNase H type-1" evidence="2">
    <location>
        <begin position="423"/>
        <end position="518"/>
    </location>
</feature>
<evidence type="ECO:0008006" key="5">
    <source>
        <dbReference type="Google" id="ProtNLM"/>
    </source>
</evidence>
<keyword evidence="4" id="KW-1185">Reference proteome</keyword>
<protein>
    <recommendedName>
        <fullName evidence="5">Reverse transcriptase domain-containing protein</fullName>
    </recommendedName>
</protein>
<dbReference type="AlphaFoldDB" id="A0A9D3UDT9"/>
<evidence type="ECO:0000259" key="1">
    <source>
        <dbReference type="Pfam" id="PF00078"/>
    </source>
</evidence>
<proteinExistence type="predicted"/>
<name>A0A9D3UDT9_9ROSI</name>
<dbReference type="PANTHER" id="PTHR33116">
    <property type="entry name" value="REVERSE TRANSCRIPTASE ZINC-BINDING DOMAIN-CONTAINING PROTEIN-RELATED-RELATED"/>
    <property type="match status" value="1"/>
</dbReference>
<sequence length="521" mass="59715">MNVIANCFKIIFPKIIAQEQIGFITGRNIIDNIIIAQEMIHSMKNCKSRKWMAIKIDLKKSYDRVRWDFINISLQAAGIPSYLSNVIISDISNSTMQVLWNGVPMAKFRPVRGSRQVSKGIWKPIRLSRSGPNLSHLFFADVLVIFCKADEQHGKILKEILNEFCELSYHKVNPRKTNIFFSKGVKESMVDLLSNLLSFHKKVTNSTFHFVIEKVRTKLQSWDARQLSFAGRVTLVQSVFLAIPIGWNSICQPKWCGGLGMRQLRDQNIVFLLNLGYKLVSDDEALWVRVIRTTYGMNEPLLVSIAKVWLPEEIISHIMRIPPLHPAEEPDRLSWQHTSTRGFSIRSAYKLLKEDSWNLRDELWKTKNRNLSIFQRKSWSSSEVIKVSICWAKYASLDFRNGLSDNIDPLHGESITNDLIFLNTDGVVLRTSRRAVAGGVVRDSNGNWVMGYNCFLGNCSIFDAELWGILDGLKLIQRRGRNNVIIHFDSLEVVKAIHENISKSSTSALNRRIHWILSQES</sequence>
<dbReference type="InterPro" id="IPR044730">
    <property type="entry name" value="RNase_H-like_dom_plant"/>
</dbReference>
<dbReference type="OrthoDB" id="597234at2759"/>
<dbReference type="Proteomes" id="UP000828251">
    <property type="component" value="Unassembled WGS sequence"/>
</dbReference>
<evidence type="ECO:0000313" key="4">
    <source>
        <dbReference type="Proteomes" id="UP000828251"/>
    </source>
</evidence>
<dbReference type="InterPro" id="IPR002156">
    <property type="entry name" value="RNaseH_domain"/>
</dbReference>
<dbReference type="EMBL" id="JAIQCV010000012">
    <property type="protein sequence ID" value="KAH1038645.1"/>
    <property type="molecule type" value="Genomic_DNA"/>
</dbReference>
<dbReference type="InterPro" id="IPR036397">
    <property type="entry name" value="RNaseH_sf"/>
</dbReference>
<reference evidence="3 4" key="1">
    <citation type="journal article" date="2021" name="Plant Biotechnol. J.">
        <title>Multi-omics assisted identification of the key and species-specific regulatory components of drought-tolerant mechanisms in Gossypium stocksii.</title>
        <authorList>
            <person name="Yu D."/>
            <person name="Ke L."/>
            <person name="Zhang D."/>
            <person name="Wu Y."/>
            <person name="Sun Y."/>
            <person name="Mei J."/>
            <person name="Sun J."/>
            <person name="Sun Y."/>
        </authorList>
    </citation>
    <scope>NUCLEOTIDE SEQUENCE [LARGE SCALE GENOMIC DNA]</scope>
    <source>
        <strain evidence="4">cv. E1</strain>
        <tissue evidence="3">Leaf</tissue>
    </source>
</reference>
<evidence type="ECO:0000313" key="3">
    <source>
        <dbReference type="EMBL" id="KAH1038645.1"/>
    </source>
</evidence>